<dbReference type="InterPro" id="IPR015422">
    <property type="entry name" value="PyrdxlP-dep_Trfase_small"/>
</dbReference>
<evidence type="ECO:0000256" key="2">
    <source>
        <dbReference type="ARBA" id="ARBA00005189"/>
    </source>
</evidence>
<dbReference type="PANTHER" id="PTHR13693:SF77">
    <property type="entry name" value="8-AMINO-7-OXONONANOATE SYNTHASE"/>
    <property type="match status" value="1"/>
</dbReference>
<protein>
    <submittedName>
        <fullName evidence="8">Aminotransferase class I/II-fold pyridoxal phosphate-dependent enzyme</fullName>
    </submittedName>
</protein>
<evidence type="ECO:0000256" key="3">
    <source>
        <dbReference type="ARBA" id="ARBA00010008"/>
    </source>
</evidence>
<comment type="similarity">
    <text evidence="3">Belongs to the class-II pyridoxal-phosphate-dependent aminotransferase family. BioF subfamily.</text>
</comment>
<keyword evidence="4 8" id="KW-0808">Transferase</keyword>
<evidence type="ECO:0000313" key="9">
    <source>
        <dbReference type="Proteomes" id="UP000468443"/>
    </source>
</evidence>
<evidence type="ECO:0000256" key="4">
    <source>
        <dbReference type="ARBA" id="ARBA00022679"/>
    </source>
</evidence>
<name>A0A6P0UAH7_9FLAO</name>
<dbReference type="InterPro" id="IPR015421">
    <property type="entry name" value="PyrdxlP-dep_Trfase_major"/>
</dbReference>
<keyword evidence="9" id="KW-1185">Reference proteome</keyword>
<keyword evidence="8" id="KW-0032">Aminotransferase</keyword>
<dbReference type="Gene3D" id="3.90.1150.10">
    <property type="entry name" value="Aspartate Aminotransferase, domain 1"/>
    <property type="match status" value="1"/>
</dbReference>
<dbReference type="Gene3D" id="3.40.640.10">
    <property type="entry name" value="Type I PLP-dependent aspartate aminotransferase-like (Major domain)"/>
    <property type="match status" value="1"/>
</dbReference>
<gene>
    <name evidence="8" type="ORF">GWK09_06835</name>
</gene>
<dbReference type="GO" id="GO:0030170">
    <property type="term" value="F:pyridoxal phosphate binding"/>
    <property type="evidence" value="ECO:0007669"/>
    <property type="project" value="InterPro"/>
</dbReference>
<evidence type="ECO:0000256" key="5">
    <source>
        <dbReference type="ARBA" id="ARBA00022898"/>
    </source>
</evidence>
<accession>A0A6P0UAH7</accession>
<organism evidence="8 9">
    <name type="scientific">Muriicola jejuensis</name>
    <dbReference type="NCBI Taxonomy" id="504488"/>
    <lineage>
        <taxon>Bacteria</taxon>
        <taxon>Pseudomonadati</taxon>
        <taxon>Bacteroidota</taxon>
        <taxon>Flavobacteriia</taxon>
        <taxon>Flavobacteriales</taxon>
        <taxon>Flavobacteriaceae</taxon>
        <taxon>Muriicola</taxon>
    </lineage>
</organism>
<dbReference type="GO" id="GO:0008483">
    <property type="term" value="F:transaminase activity"/>
    <property type="evidence" value="ECO:0007669"/>
    <property type="project" value="UniProtKB-KW"/>
</dbReference>
<evidence type="ECO:0000313" key="8">
    <source>
        <dbReference type="EMBL" id="NER10225.1"/>
    </source>
</evidence>
<dbReference type="Pfam" id="PF00155">
    <property type="entry name" value="Aminotran_1_2"/>
    <property type="match status" value="1"/>
</dbReference>
<reference evidence="8 9" key="1">
    <citation type="submission" date="2020-01" db="EMBL/GenBank/DDBJ databases">
        <title>Muriicola jejuensis KCTC 22299.</title>
        <authorList>
            <person name="Wang G."/>
        </authorList>
    </citation>
    <scope>NUCLEOTIDE SEQUENCE [LARGE SCALE GENOMIC DNA]</scope>
    <source>
        <strain evidence="8 9">KCTC 22299</strain>
    </source>
</reference>
<comment type="cofactor">
    <cofactor evidence="1 6">
        <name>pyridoxal 5'-phosphate</name>
        <dbReference type="ChEBI" id="CHEBI:597326"/>
    </cofactor>
</comment>
<evidence type="ECO:0000256" key="1">
    <source>
        <dbReference type="ARBA" id="ARBA00001933"/>
    </source>
</evidence>
<dbReference type="InterPro" id="IPR004839">
    <property type="entry name" value="Aminotransferase_I/II_large"/>
</dbReference>
<evidence type="ECO:0000256" key="6">
    <source>
        <dbReference type="RuleBase" id="RU003693"/>
    </source>
</evidence>
<dbReference type="PANTHER" id="PTHR13693">
    <property type="entry name" value="CLASS II AMINOTRANSFERASE/8-AMINO-7-OXONONANOATE SYNTHASE"/>
    <property type="match status" value="1"/>
</dbReference>
<dbReference type="SUPFAM" id="SSF53383">
    <property type="entry name" value="PLP-dependent transferases"/>
    <property type="match status" value="1"/>
</dbReference>
<feature type="domain" description="Aminotransferase class I/classII large" evidence="7">
    <location>
        <begin position="30"/>
        <end position="374"/>
    </location>
</feature>
<dbReference type="InterPro" id="IPR050087">
    <property type="entry name" value="AON_synthase_class-II"/>
</dbReference>
<evidence type="ECO:0000259" key="7">
    <source>
        <dbReference type="Pfam" id="PF00155"/>
    </source>
</evidence>
<dbReference type="AlphaFoldDB" id="A0A6P0UAH7"/>
<comment type="caution">
    <text evidence="8">The sequence shown here is derived from an EMBL/GenBank/DDBJ whole genome shotgun (WGS) entry which is preliminary data.</text>
</comment>
<sequence>MDRFPEKLGKKLQERKEQNTFRELKKGSGKTDFVSNDYLGMAREEEVFHGALSILESMGLMRNGSTGSRLLSGNTELHERTEISLARLYGSESALIFNSGYDANLGFFSSVPQRDDVVLFDEYVHASMRDGIRMGLGRSYKYKHNDLEDLRQILRRIRPEGDRAVQCYIATEAVFSMDGDQPDLPSLLDLCSEFGCRLVLDEAHKLKEWWENSTGNRMGELLDQMAFARIVTFGKGMGVQGAAVLGSEELRSYLINFARSFIYSTALPPMSIASVLYVCDHMSKDTLRERNERLRSHISVFLEELKTRGLKERFIPSTSAIHSCIIPGNNTVKQVTDLLNKSGFDVRPILAPTVPAGKERIRFCLHSFNAVEEIKEVLSILAHALEEIVHA</sequence>
<dbReference type="Proteomes" id="UP000468443">
    <property type="component" value="Unassembled WGS sequence"/>
</dbReference>
<dbReference type="EMBL" id="JAABOP010000001">
    <property type="protein sequence ID" value="NER10225.1"/>
    <property type="molecule type" value="Genomic_DNA"/>
</dbReference>
<dbReference type="InterPro" id="IPR015424">
    <property type="entry name" value="PyrdxlP-dep_Trfase"/>
</dbReference>
<comment type="pathway">
    <text evidence="2">Lipid metabolism.</text>
</comment>
<dbReference type="InterPro" id="IPR001917">
    <property type="entry name" value="Aminotrans_II_pyridoxalP_BS"/>
</dbReference>
<keyword evidence="5 6" id="KW-0663">Pyridoxal phosphate</keyword>
<dbReference type="PROSITE" id="PS00599">
    <property type="entry name" value="AA_TRANSFER_CLASS_2"/>
    <property type="match status" value="1"/>
</dbReference>
<proteinExistence type="inferred from homology"/>
<dbReference type="RefSeq" id="WP_163692242.1">
    <property type="nucleotide sequence ID" value="NZ_FXTW01000001.1"/>
</dbReference>